<dbReference type="PANTHER" id="PTHR42741">
    <property type="entry name" value="NITROREDUCTASE FAMILY PROTEIN"/>
    <property type="match status" value="1"/>
</dbReference>
<dbReference type="AlphaFoldDB" id="A0A3Q7EKH9"/>
<dbReference type="GO" id="GO:0016491">
    <property type="term" value="F:oxidoreductase activity"/>
    <property type="evidence" value="ECO:0007669"/>
    <property type="project" value="InterPro"/>
</dbReference>
<dbReference type="STRING" id="4081.A0A3Q7EKH9"/>
<dbReference type="Gene3D" id="3.40.109.10">
    <property type="entry name" value="NADH Oxidase"/>
    <property type="match status" value="1"/>
</dbReference>
<proteinExistence type="predicted"/>
<name>A0A3Q7EKH9_SOLLC</name>
<reference evidence="1" key="1">
    <citation type="journal article" date="2012" name="Nature">
        <title>The tomato genome sequence provides insights into fleshy fruit evolution.</title>
        <authorList>
            <consortium name="Tomato Genome Consortium"/>
        </authorList>
    </citation>
    <scope>NUCLEOTIDE SEQUENCE [LARGE SCALE GENOMIC DNA]</scope>
    <source>
        <strain evidence="1">cv. Heinz 1706</strain>
    </source>
</reference>
<keyword evidence="2" id="KW-1185">Reference proteome</keyword>
<dbReference type="Gramene" id="Solyc01g091140.3.1">
    <property type="protein sequence ID" value="Solyc01g091140.3.1"/>
    <property type="gene ID" value="Solyc01g091140.3"/>
</dbReference>
<dbReference type="Proteomes" id="UP000004994">
    <property type="component" value="Chromosome 1"/>
</dbReference>
<dbReference type="PANTHER" id="PTHR42741:SF3">
    <property type="entry name" value="NITROREDUCTASE FAMILY PROTEIN"/>
    <property type="match status" value="1"/>
</dbReference>
<dbReference type="EnsemblPlants" id="Solyc01g091140.3.1">
    <property type="protein sequence ID" value="Solyc01g091140.3.1"/>
    <property type="gene ID" value="Solyc01g091140.3"/>
</dbReference>
<dbReference type="InterPro" id="IPR000415">
    <property type="entry name" value="Nitroreductase-like"/>
</dbReference>
<dbReference type="InParanoid" id="A0A3Q7EKH9"/>
<reference evidence="1" key="2">
    <citation type="submission" date="2019-01" db="UniProtKB">
        <authorList>
            <consortium name="EnsemblPlants"/>
        </authorList>
    </citation>
    <scope>IDENTIFICATION</scope>
    <source>
        <strain evidence="1">cv. Heinz 1706</strain>
    </source>
</reference>
<protein>
    <submittedName>
        <fullName evidence="1">Uncharacterized protein</fullName>
    </submittedName>
</protein>
<sequence length="319" mass="36134">MVTVQPLFFFPITHQQEEDEQKQASLAQLLKALMVLIGQINPTLFTVMFLLHSSLCFTPYSDESPLYSSVFKTLPFPKPISDSTISQLFYVSLALSAWKSTGFSTWSLRVKPRSGNLHPTEAYIICPPVESVSDKGFVAHYAPKEHSLEIRAQFSSGLFTGFFPENSFLIGSCYCCCFNVGYEALEKFTGVENFPKFKVPSRGLNEFEVDYKELSCAISEFSGLDWKGKPNVLSKEHICWDIIYRTAEAAKKPLTMSNLLAVDPFQSSGTFSESSYKDLTLREVVRKQRSMVLPQCPKKHFIRYYCIVHLLVHTGKETC</sequence>
<organism evidence="1">
    <name type="scientific">Solanum lycopersicum</name>
    <name type="common">Tomato</name>
    <name type="synonym">Lycopersicon esculentum</name>
    <dbReference type="NCBI Taxonomy" id="4081"/>
    <lineage>
        <taxon>Eukaryota</taxon>
        <taxon>Viridiplantae</taxon>
        <taxon>Streptophyta</taxon>
        <taxon>Embryophyta</taxon>
        <taxon>Tracheophyta</taxon>
        <taxon>Spermatophyta</taxon>
        <taxon>Magnoliopsida</taxon>
        <taxon>eudicotyledons</taxon>
        <taxon>Gunneridae</taxon>
        <taxon>Pentapetalae</taxon>
        <taxon>asterids</taxon>
        <taxon>lamiids</taxon>
        <taxon>Solanales</taxon>
        <taxon>Solanaceae</taxon>
        <taxon>Solanoideae</taxon>
        <taxon>Solaneae</taxon>
        <taxon>Solanum</taxon>
        <taxon>Solanum subgen. Lycopersicon</taxon>
    </lineage>
</organism>
<evidence type="ECO:0000313" key="1">
    <source>
        <dbReference type="EnsemblPlants" id="Solyc01g091140.3.1"/>
    </source>
</evidence>
<accession>A0A3Q7EKH9</accession>
<evidence type="ECO:0000313" key="2">
    <source>
        <dbReference type="Proteomes" id="UP000004994"/>
    </source>
</evidence>